<evidence type="ECO:0000313" key="2">
    <source>
        <dbReference type="Proteomes" id="UP001549119"/>
    </source>
</evidence>
<proteinExistence type="predicted"/>
<dbReference type="Proteomes" id="UP001549119">
    <property type="component" value="Unassembled WGS sequence"/>
</dbReference>
<reference evidence="1 2" key="1">
    <citation type="submission" date="2024-06" db="EMBL/GenBank/DDBJ databases">
        <title>Genomics of switchgrass bacterial isolates.</title>
        <authorList>
            <person name="Shade A."/>
        </authorList>
    </citation>
    <scope>NUCLEOTIDE SEQUENCE [LARGE SCALE GENOMIC DNA]</scope>
    <source>
        <strain evidence="1 2">PvP084</strain>
    </source>
</reference>
<protein>
    <submittedName>
        <fullName evidence="1">Uncharacterized protein</fullName>
    </submittedName>
</protein>
<keyword evidence="2" id="KW-1185">Reference proteome</keyword>
<dbReference type="GeneID" id="6139412"/>
<dbReference type="RefSeq" id="WP_012320306.1">
    <property type="nucleotide sequence ID" value="NZ_BJXP01000038.1"/>
</dbReference>
<gene>
    <name evidence="1" type="ORF">ABIC20_004232</name>
</gene>
<comment type="caution">
    <text evidence="1">The sequence shown here is derived from an EMBL/GenBank/DDBJ whole genome shotgun (WGS) entry which is preliminary data.</text>
</comment>
<accession>A0ABV2NKA6</accession>
<dbReference type="EMBL" id="JBEPNW010000002">
    <property type="protein sequence ID" value="MET3866923.1"/>
    <property type="molecule type" value="Genomic_DNA"/>
</dbReference>
<evidence type="ECO:0000313" key="1">
    <source>
        <dbReference type="EMBL" id="MET3866923.1"/>
    </source>
</evidence>
<organism evidence="1 2">
    <name type="scientific">Methylobacterium radiotolerans</name>
    <dbReference type="NCBI Taxonomy" id="31998"/>
    <lineage>
        <taxon>Bacteria</taxon>
        <taxon>Pseudomonadati</taxon>
        <taxon>Pseudomonadota</taxon>
        <taxon>Alphaproteobacteria</taxon>
        <taxon>Hyphomicrobiales</taxon>
        <taxon>Methylobacteriaceae</taxon>
        <taxon>Methylobacterium</taxon>
    </lineage>
</organism>
<sequence length="167" mass="17287">MRSLLILVFGLWAQAAMALGFAVHDLTGLAETARAALGPRATAQVEAQHLNLNCAACTGAPSIEMRIGRLADGTEARVRSGQTTLAALEAICVKRNPDCRLSGLAAGPAVGWMSVYALDSGAGATAVILRDGDLLTIEARASDRGAAEDSARHLMHAVLSRIVGPET</sequence>
<name>A0ABV2NKA6_9HYPH</name>